<organism evidence="1 2">
    <name type="scientific">Laetiporus sulphureus 93-53</name>
    <dbReference type="NCBI Taxonomy" id="1314785"/>
    <lineage>
        <taxon>Eukaryota</taxon>
        <taxon>Fungi</taxon>
        <taxon>Dikarya</taxon>
        <taxon>Basidiomycota</taxon>
        <taxon>Agaricomycotina</taxon>
        <taxon>Agaricomycetes</taxon>
        <taxon>Polyporales</taxon>
        <taxon>Laetiporus</taxon>
    </lineage>
</organism>
<gene>
    <name evidence="1" type="ORF">LAESUDRAFT_816099</name>
</gene>
<dbReference type="GO" id="GO:0016740">
    <property type="term" value="F:transferase activity"/>
    <property type="evidence" value="ECO:0007669"/>
    <property type="project" value="UniProtKB-KW"/>
</dbReference>
<proteinExistence type="predicted"/>
<dbReference type="InParanoid" id="A0A165BHT5"/>
<evidence type="ECO:0000313" key="2">
    <source>
        <dbReference type="Proteomes" id="UP000076871"/>
    </source>
</evidence>
<dbReference type="EMBL" id="KV427670">
    <property type="protein sequence ID" value="KZT01083.1"/>
    <property type="molecule type" value="Genomic_DNA"/>
</dbReference>
<name>A0A165BHT5_9APHY</name>
<keyword evidence="1" id="KW-0808">Transferase</keyword>
<sequence>MSLTSPAPTTARHPLHPEPHAIIAVWQIPAKLSWSSEDTLDGILDGCFYHDFEQMPCNITQRANATMLMLARHNDLDGALRIMRETDLGRVQKIGPMSFSVAPRRPWVHHGWINQDRAQESGNKIVENRNKMVKNSIIYGGSVSEYYLLFQSAR</sequence>
<evidence type="ECO:0000313" key="1">
    <source>
        <dbReference type="EMBL" id="KZT01083.1"/>
    </source>
</evidence>
<dbReference type="OrthoDB" id="439943at2759"/>
<reference evidence="1 2" key="1">
    <citation type="journal article" date="2016" name="Mol. Biol. Evol.">
        <title>Comparative Genomics of Early-Diverging Mushroom-Forming Fungi Provides Insights into the Origins of Lignocellulose Decay Capabilities.</title>
        <authorList>
            <person name="Nagy L.G."/>
            <person name="Riley R."/>
            <person name="Tritt A."/>
            <person name="Adam C."/>
            <person name="Daum C."/>
            <person name="Floudas D."/>
            <person name="Sun H."/>
            <person name="Yadav J.S."/>
            <person name="Pangilinan J."/>
            <person name="Larsson K.H."/>
            <person name="Matsuura K."/>
            <person name="Barry K."/>
            <person name="Labutti K."/>
            <person name="Kuo R."/>
            <person name="Ohm R.A."/>
            <person name="Bhattacharya S.S."/>
            <person name="Shirouzu T."/>
            <person name="Yoshinaga Y."/>
            <person name="Martin F.M."/>
            <person name="Grigoriev I.V."/>
            <person name="Hibbett D.S."/>
        </authorList>
    </citation>
    <scope>NUCLEOTIDE SEQUENCE [LARGE SCALE GENOMIC DNA]</scope>
    <source>
        <strain evidence="1 2">93-53</strain>
    </source>
</reference>
<dbReference type="AlphaFoldDB" id="A0A165BHT5"/>
<accession>A0A165BHT5</accession>
<protein>
    <submittedName>
        <fullName evidence="1">Glycosyltransferase family 15 protein</fullName>
    </submittedName>
</protein>
<dbReference type="STRING" id="1314785.A0A165BHT5"/>
<dbReference type="GeneID" id="63831774"/>
<dbReference type="Proteomes" id="UP000076871">
    <property type="component" value="Unassembled WGS sequence"/>
</dbReference>
<dbReference type="RefSeq" id="XP_040758823.1">
    <property type="nucleotide sequence ID" value="XM_040914747.1"/>
</dbReference>
<keyword evidence="2" id="KW-1185">Reference proteome</keyword>